<feature type="transmembrane region" description="Helical" evidence="4">
    <location>
        <begin position="33"/>
        <end position="52"/>
    </location>
</feature>
<dbReference type="RefSeq" id="XP_016238608.1">
    <property type="nucleotide sequence ID" value="XM_016377038.1"/>
</dbReference>
<feature type="transmembrane region" description="Helical" evidence="4">
    <location>
        <begin position="129"/>
        <end position="146"/>
    </location>
</feature>
<keyword evidence="2" id="KW-1003">Cell membrane</keyword>
<dbReference type="SUPFAM" id="SSF103473">
    <property type="entry name" value="MFS general substrate transporter"/>
    <property type="match status" value="1"/>
</dbReference>
<reference evidence="5 6" key="1">
    <citation type="submission" date="2015-01" db="EMBL/GenBank/DDBJ databases">
        <title>The Genome Sequence of Exophiala spinifera CBS89968.</title>
        <authorList>
            <consortium name="The Broad Institute Genomics Platform"/>
            <person name="Cuomo C."/>
            <person name="de Hoog S."/>
            <person name="Gorbushina A."/>
            <person name="Stielow B."/>
            <person name="Teixiera M."/>
            <person name="Abouelleil A."/>
            <person name="Chapman S.B."/>
            <person name="Priest M."/>
            <person name="Young S.K."/>
            <person name="Wortman J."/>
            <person name="Nusbaum C."/>
            <person name="Birren B."/>
        </authorList>
    </citation>
    <scope>NUCLEOTIDE SEQUENCE [LARGE SCALE GENOMIC DNA]</scope>
    <source>
        <strain evidence="5 6">CBS 89968</strain>
    </source>
</reference>
<dbReference type="EMBL" id="KN847493">
    <property type="protein sequence ID" value="KIW18392.1"/>
    <property type="molecule type" value="Genomic_DNA"/>
</dbReference>
<comment type="subcellular location">
    <subcellularLocation>
        <location evidence="1">Cell inner membrane</location>
        <topology evidence="1">Multi-pass membrane protein</topology>
    </subcellularLocation>
</comment>
<evidence type="ECO:0000313" key="6">
    <source>
        <dbReference type="Proteomes" id="UP000053328"/>
    </source>
</evidence>
<feature type="transmembrane region" description="Helical" evidence="4">
    <location>
        <begin position="72"/>
        <end position="92"/>
    </location>
</feature>
<dbReference type="GO" id="GO:0005886">
    <property type="term" value="C:plasma membrane"/>
    <property type="evidence" value="ECO:0007669"/>
    <property type="project" value="UniProtKB-SubCell"/>
</dbReference>
<dbReference type="Gene3D" id="1.20.1250.20">
    <property type="entry name" value="MFS general substrate transporter like domains"/>
    <property type="match status" value="2"/>
</dbReference>
<keyword evidence="6" id="KW-1185">Reference proteome</keyword>
<name>A0A0D2A076_9EURO</name>
<protein>
    <recommendedName>
        <fullName evidence="7">Major facilitator superfamily (MFS) profile domain-containing protein</fullName>
    </recommendedName>
</protein>
<keyword evidence="4" id="KW-0812">Transmembrane</keyword>
<feature type="transmembrane region" description="Helical" evidence="4">
    <location>
        <begin position="284"/>
        <end position="306"/>
    </location>
</feature>
<accession>A0A0D2A076</accession>
<feature type="transmembrane region" description="Helical" evidence="4">
    <location>
        <begin position="318"/>
        <end position="340"/>
    </location>
</feature>
<keyword evidence="4" id="KW-1133">Transmembrane helix</keyword>
<feature type="transmembrane region" description="Helical" evidence="4">
    <location>
        <begin position="352"/>
        <end position="385"/>
    </location>
</feature>
<evidence type="ECO:0008006" key="7">
    <source>
        <dbReference type="Google" id="ProtNLM"/>
    </source>
</evidence>
<dbReference type="PANTHER" id="PTHR43702">
    <property type="entry name" value="L-FUCOSE-PROTON SYMPORTER"/>
    <property type="match status" value="1"/>
</dbReference>
<keyword evidence="4" id="KW-0472">Membrane</keyword>
<dbReference type="HOGENOM" id="CLU_028452_3_1_1"/>
<dbReference type="InterPro" id="IPR011701">
    <property type="entry name" value="MFS"/>
</dbReference>
<evidence type="ECO:0000256" key="3">
    <source>
        <dbReference type="SAM" id="MobiDB-lite"/>
    </source>
</evidence>
<evidence type="ECO:0000256" key="2">
    <source>
        <dbReference type="ARBA" id="ARBA00022475"/>
    </source>
</evidence>
<evidence type="ECO:0000256" key="1">
    <source>
        <dbReference type="ARBA" id="ARBA00004429"/>
    </source>
</evidence>
<dbReference type="InterPro" id="IPR036259">
    <property type="entry name" value="MFS_trans_sf"/>
</dbReference>
<dbReference type="Proteomes" id="UP000053328">
    <property type="component" value="Unassembled WGS sequence"/>
</dbReference>
<dbReference type="PANTHER" id="PTHR43702:SF3">
    <property type="entry name" value="PROTEIN TSGA"/>
    <property type="match status" value="1"/>
</dbReference>
<feature type="transmembrane region" description="Helical" evidence="4">
    <location>
        <begin position="167"/>
        <end position="189"/>
    </location>
</feature>
<feature type="transmembrane region" description="Helical" evidence="4">
    <location>
        <begin position="439"/>
        <end position="459"/>
    </location>
</feature>
<evidence type="ECO:0000313" key="5">
    <source>
        <dbReference type="EMBL" id="KIW18392.1"/>
    </source>
</evidence>
<dbReference type="GO" id="GO:0022857">
    <property type="term" value="F:transmembrane transporter activity"/>
    <property type="evidence" value="ECO:0007669"/>
    <property type="project" value="InterPro"/>
</dbReference>
<dbReference type="Pfam" id="PF07690">
    <property type="entry name" value="MFS_1"/>
    <property type="match status" value="1"/>
</dbReference>
<feature type="transmembrane region" description="Helical" evidence="4">
    <location>
        <begin position="104"/>
        <end position="123"/>
    </location>
</feature>
<dbReference type="VEuPathDB" id="FungiDB:PV08_02680"/>
<organism evidence="5 6">
    <name type="scientific">Exophiala spinifera</name>
    <dbReference type="NCBI Taxonomy" id="91928"/>
    <lineage>
        <taxon>Eukaryota</taxon>
        <taxon>Fungi</taxon>
        <taxon>Dikarya</taxon>
        <taxon>Ascomycota</taxon>
        <taxon>Pezizomycotina</taxon>
        <taxon>Eurotiomycetes</taxon>
        <taxon>Chaetothyriomycetidae</taxon>
        <taxon>Chaetothyriales</taxon>
        <taxon>Herpotrichiellaceae</taxon>
        <taxon>Exophiala</taxon>
    </lineage>
</organism>
<feature type="region of interest" description="Disordered" evidence="3">
    <location>
        <begin position="474"/>
        <end position="507"/>
    </location>
</feature>
<sequence>MFAFVLGALHSFVEHIKHFDVQFGRQKMPIKPLGTIVPIGVVSILFFMWGLAYGLLDIMNYHVKVAMGIGRGMAAGLAAGYYVAYIPGSLLIGGPLVKKCGYRVAMIVGLVTLAFGDLMMSVAARGCSFGGMVAAHFVVGLGVSTLERSANPYAVNCGPRVQAPLRILIAQAWAGIGTVVAPFLANAFVFNPDTSSRAPATDPFHPGKCLMPVEDKTSSCDNLGTVITFYRVLAGVIFAIALLLTLLLFRTNVVPEVEVPPAPAVDCGWKKWKHPLVSWRYSRVWWGVGANFFNLGCQVTFAQFFIEHMKVNACASDSWAATCMSIAQSAFVVGRFTAAAAVSTPKVKPRLVLVFFIAGAVATTAAGTSITGVTAIALAVMVMFWEAPSFPMVFESATADYEQWTSTCETLMILSISGGAVQPALMSQLVDSVGISPGWWLTAGCFLLVFTYPLATNLIPSYRRAVDKAVVSADGGSDGDVEAKSEPGHISMVSSNSTGQIDGVEPTFEPPIRPKYNGFWPRGRSGRV</sequence>
<dbReference type="STRING" id="91928.A0A0D2A076"/>
<dbReference type="OrthoDB" id="546893at2759"/>
<gene>
    <name evidence="5" type="ORF">PV08_02680</name>
</gene>
<evidence type="ECO:0000256" key="4">
    <source>
        <dbReference type="SAM" id="Phobius"/>
    </source>
</evidence>
<dbReference type="InterPro" id="IPR050375">
    <property type="entry name" value="MFS_TsgA-like"/>
</dbReference>
<dbReference type="AlphaFoldDB" id="A0A0D2A076"/>
<proteinExistence type="predicted"/>
<dbReference type="GeneID" id="27329763"/>
<feature type="transmembrane region" description="Helical" evidence="4">
    <location>
        <begin position="229"/>
        <end position="249"/>
    </location>
</feature>